<proteinExistence type="predicted"/>
<dbReference type="AlphaFoldDB" id="A0A3R6IUA6"/>
<dbReference type="RefSeq" id="WP_122203560.1">
    <property type="nucleotide sequence ID" value="NZ_QRKC01000016.1"/>
</dbReference>
<dbReference type="Pfam" id="PF18174">
    <property type="entry name" value="HU-CCDC81_bac_1"/>
    <property type="match status" value="1"/>
</dbReference>
<dbReference type="InterPro" id="IPR041268">
    <property type="entry name" value="HU-CCDC81_bac_2"/>
</dbReference>
<evidence type="ECO:0000259" key="1">
    <source>
        <dbReference type="PROSITE" id="PS51724"/>
    </source>
</evidence>
<comment type="caution">
    <text evidence="3">The sequence shown here is derived from an EMBL/GenBank/DDBJ whole genome shotgun (WGS) entry which is preliminary data.</text>
</comment>
<dbReference type="Proteomes" id="UP000285173">
    <property type="component" value="Unassembled WGS sequence"/>
</dbReference>
<reference evidence="4 5" key="1">
    <citation type="submission" date="2018-08" db="EMBL/GenBank/DDBJ databases">
        <title>A genome reference for cultivated species of the human gut microbiota.</title>
        <authorList>
            <person name="Zou Y."/>
            <person name="Xue W."/>
            <person name="Luo G."/>
        </authorList>
    </citation>
    <scope>NUCLEOTIDE SEQUENCE [LARGE SCALE GENOMIC DNA]</scope>
    <source>
        <strain evidence="3 4">AM16-50</strain>
        <strain evidence="2 5">AM50-15</strain>
    </source>
</reference>
<dbReference type="InterPro" id="IPR040495">
    <property type="entry name" value="HU-CCDC81_bac_1"/>
</dbReference>
<dbReference type="EMBL" id="QSEF01000027">
    <property type="protein sequence ID" value="RGZ44491.1"/>
    <property type="molecule type" value="Genomic_DNA"/>
</dbReference>
<protein>
    <submittedName>
        <fullName evidence="3">SPOR domain-containing protein</fullName>
    </submittedName>
</protein>
<dbReference type="GO" id="GO:0042834">
    <property type="term" value="F:peptidoglycan binding"/>
    <property type="evidence" value="ECO:0007669"/>
    <property type="project" value="InterPro"/>
</dbReference>
<dbReference type="InterPro" id="IPR036680">
    <property type="entry name" value="SPOR-like_sf"/>
</dbReference>
<dbReference type="Pfam" id="PF18175">
    <property type="entry name" value="HU-CCDC81_bac_2"/>
    <property type="match status" value="1"/>
</dbReference>
<dbReference type="Proteomes" id="UP000283732">
    <property type="component" value="Unassembled WGS sequence"/>
</dbReference>
<organism evidence="3 4">
    <name type="scientific">Parabacteroides merdae</name>
    <dbReference type="NCBI Taxonomy" id="46503"/>
    <lineage>
        <taxon>Bacteria</taxon>
        <taxon>Pseudomonadati</taxon>
        <taxon>Bacteroidota</taxon>
        <taxon>Bacteroidia</taxon>
        <taxon>Bacteroidales</taxon>
        <taxon>Tannerellaceae</taxon>
        <taxon>Parabacteroides</taxon>
    </lineage>
</organism>
<feature type="domain" description="SPOR" evidence="1">
    <location>
        <begin position="264"/>
        <end position="340"/>
    </location>
</feature>
<evidence type="ECO:0000313" key="4">
    <source>
        <dbReference type="Proteomes" id="UP000283732"/>
    </source>
</evidence>
<sequence>MLRIVTHIERLLLVHDCVIVPKFGGFVLQAVPAMQHKEEHTFRPLRKEIGFNMTLQHNDGLLPESYMQMHEVSYRQAQLMLEEDVEDIKNILQQYGKLSLGVLGSFSIGEEGQMIFHPGETDLFSVGSYGLPVFHFPVLAPLEMEREEAVLLTSQKEKKDTLYIPISRKLIRTVMASAAAVALFLLVSTPVRDVNQEAYTASFVPTGMVVQKPVLLEAVLPDSTVAEADTKQEPSEEVIAREVKKVVSVPAPEKKAFVSRPVVVQPKKVYHIVIASFPSESQADEFIAGVDRNECKHVSKVVRDGKYRIYADKFDNREAAESYMATLRSNPKYKDAWLFISR</sequence>
<dbReference type="Gene3D" id="3.30.70.1070">
    <property type="entry name" value="Sporulation related repeat"/>
    <property type="match status" value="1"/>
</dbReference>
<evidence type="ECO:0000313" key="2">
    <source>
        <dbReference type="EMBL" id="RGZ44491.1"/>
    </source>
</evidence>
<evidence type="ECO:0000313" key="5">
    <source>
        <dbReference type="Proteomes" id="UP000285173"/>
    </source>
</evidence>
<dbReference type="Pfam" id="PF05036">
    <property type="entry name" value="SPOR"/>
    <property type="match status" value="1"/>
</dbReference>
<dbReference type="EMBL" id="QRKC01000016">
    <property type="protein sequence ID" value="RHH73945.1"/>
    <property type="molecule type" value="Genomic_DNA"/>
</dbReference>
<dbReference type="PROSITE" id="PS51724">
    <property type="entry name" value="SPOR"/>
    <property type="match status" value="1"/>
</dbReference>
<dbReference type="InterPro" id="IPR007730">
    <property type="entry name" value="SPOR-like_dom"/>
</dbReference>
<dbReference type="SUPFAM" id="SSF110997">
    <property type="entry name" value="Sporulation related repeat"/>
    <property type="match status" value="1"/>
</dbReference>
<name>A0A3R6IUA6_9BACT</name>
<evidence type="ECO:0000313" key="3">
    <source>
        <dbReference type="EMBL" id="RHH73945.1"/>
    </source>
</evidence>
<accession>A0A3R6IUA6</accession>
<gene>
    <name evidence="3" type="ORF">DW191_19420</name>
    <name evidence="2" type="ORF">DW986_16705</name>
</gene>